<proteinExistence type="predicted"/>
<dbReference type="RefSeq" id="WP_323578745.1">
    <property type="nucleotide sequence ID" value="NZ_JAYGJQ010000003.1"/>
</dbReference>
<keyword evidence="3" id="KW-1185">Reference proteome</keyword>
<protein>
    <submittedName>
        <fullName evidence="2">Uncharacterized protein</fullName>
    </submittedName>
</protein>
<evidence type="ECO:0000256" key="1">
    <source>
        <dbReference type="SAM" id="SignalP"/>
    </source>
</evidence>
<evidence type="ECO:0000313" key="3">
    <source>
        <dbReference type="Proteomes" id="UP001302274"/>
    </source>
</evidence>
<name>A0ABU5VZ74_9BACT</name>
<dbReference type="Proteomes" id="UP001302274">
    <property type="component" value="Unassembled WGS sequence"/>
</dbReference>
<feature type="signal peptide" evidence="1">
    <location>
        <begin position="1"/>
        <end position="17"/>
    </location>
</feature>
<reference evidence="2 3" key="1">
    <citation type="submission" date="2023-11" db="EMBL/GenBank/DDBJ databases">
        <title>A Novel Polar Bacteriovorax (B. antarcticus) Isolated from the Biocrust in Antarctica.</title>
        <authorList>
            <person name="Mun W."/>
            <person name="Choi S.Y."/>
            <person name="Mitchell R.J."/>
        </authorList>
    </citation>
    <scope>NUCLEOTIDE SEQUENCE [LARGE SCALE GENOMIC DNA]</scope>
    <source>
        <strain evidence="2 3">PP10</strain>
    </source>
</reference>
<comment type="caution">
    <text evidence="2">The sequence shown here is derived from an EMBL/GenBank/DDBJ whole genome shotgun (WGS) entry which is preliminary data.</text>
</comment>
<sequence>MKMLLLSFVFLSFNANAFHAVTEILPDGQLLICKDYGQVKKGNIVENHVRVEPGSERNTATVKKDEFTLPPIGSQIGLYHRDFHFKLKSSNTYHEKKLGSAVIVDAQTLVGAERITRNSPNTKIAKMIEKKSIISKEDAAEIDSNCVVAVTEHNLVVDEKAAVVW</sequence>
<keyword evidence="1" id="KW-0732">Signal</keyword>
<organism evidence="2 3">
    <name type="scientific">Bacteriovorax antarcticus</name>
    <dbReference type="NCBI Taxonomy" id="3088717"/>
    <lineage>
        <taxon>Bacteria</taxon>
        <taxon>Pseudomonadati</taxon>
        <taxon>Bdellovibrionota</taxon>
        <taxon>Bacteriovoracia</taxon>
        <taxon>Bacteriovoracales</taxon>
        <taxon>Bacteriovoracaceae</taxon>
        <taxon>Bacteriovorax</taxon>
    </lineage>
</organism>
<evidence type="ECO:0000313" key="2">
    <source>
        <dbReference type="EMBL" id="MEA9358374.1"/>
    </source>
</evidence>
<dbReference type="EMBL" id="JAYGJQ010000003">
    <property type="protein sequence ID" value="MEA9358374.1"/>
    <property type="molecule type" value="Genomic_DNA"/>
</dbReference>
<gene>
    <name evidence="2" type="ORF">SHI21_19215</name>
</gene>
<accession>A0ABU5VZ74</accession>
<feature type="chain" id="PRO_5047180667" evidence="1">
    <location>
        <begin position="18"/>
        <end position="165"/>
    </location>
</feature>